<dbReference type="InterPro" id="IPR041698">
    <property type="entry name" value="Methyltransf_25"/>
</dbReference>
<accession>A0ABY5GM31</accession>
<evidence type="ECO:0000313" key="3">
    <source>
        <dbReference type="Proteomes" id="UP001057998"/>
    </source>
</evidence>
<name>A0ABY5GM31_9GAMM</name>
<dbReference type="SUPFAM" id="SSF53335">
    <property type="entry name" value="S-adenosyl-L-methionine-dependent methyltransferases"/>
    <property type="match status" value="1"/>
</dbReference>
<dbReference type="Proteomes" id="UP001057998">
    <property type="component" value="Chromosome 2"/>
</dbReference>
<dbReference type="GO" id="GO:0008168">
    <property type="term" value="F:methyltransferase activity"/>
    <property type="evidence" value="ECO:0007669"/>
    <property type="project" value="UniProtKB-KW"/>
</dbReference>
<keyword evidence="2" id="KW-0808">Transferase</keyword>
<reference evidence="2" key="1">
    <citation type="submission" date="2022-07" db="EMBL/GenBank/DDBJ databases">
        <title>Genome sequencing of Photobacterium atrarenae GJH2-4.</title>
        <authorList>
            <person name="Park S.-J."/>
        </authorList>
    </citation>
    <scope>NUCLEOTIDE SEQUENCE</scope>
    <source>
        <strain evidence="2">GJH2-4</strain>
    </source>
</reference>
<proteinExistence type="predicted"/>
<evidence type="ECO:0000259" key="1">
    <source>
        <dbReference type="Pfam" id="PF13649"/>
    </source>
</evidence>
<evidence type="ECO:0000313" key="2">
    <source>
        <dbReference type="EMBL" id="UTV29769.1"/>
    </source>
</evidence>
<dbReference type="EMBL" id="CP101509">
    <property type="protein sequence ID" value="UTV29769.1"/>
    <property type="molecule type" value="Genomic_DNA"/>
</dbReference>
<keyword evidence="3" id="KW-1185">Reference proteome</keyword>
<dbReference type="GO" id="GO:0032259">
    <property type="term" value="P:methylation"/>
    <property type="evidence" value="ECO:0007669"/>
    <property type="project" value="UniProtKB-KW"/>
</dbReference>
<organism evidence="2 3">
    <name type="scientific">Photobacterium atrarenae</name>
    <dbReference type="NCBI Taxonomy" id="865757"/>
    <lineage>
        <taxon>Bacteria</taxon>
        <taxon>Pseudomonadati</taxon>
        <taxon>Pseudomonadota</taxon>
        <taxon>Gammaproteobacteria</taxon>
        <taxon>Vibrionales</taxon>
        <taxon>Vibrionaceae</taxon>
        <taxon>Photobacterium</taxon>
    </lineage>
</organism>
<dbReference type="Gene3D" id="3.40.50.150">
    <property type="entry name" value="Vaccinia Virus protein VP39"/>
    <property type="match status" value="1"/>
</dbReference>
<keyword evidence="2" id="KW-0489">Methyltransferase</keyword>
<gene>
    <name evidence="2" type="ORF">NNL38_22435</name>
</gene>
<sequence length="198" mass="22887">MATVDWLNYFNNPKLLPPRSHLIEAHQFLGHFAKDRIAVDCGCGTGRDTLFLLEQGYQVYAFDIDISCLKILSEHPLAAATPQLDVQQSSFADYRFPRAHLLNASACLFFSPRPEFPQLWHNIEQSLFSGGIFCGHFLEQDAQDYDTNLPVLTWTRQDLEQLFTNFYIVSWKEKREYSAQLTGKKRAWLVHTVIAMKR</sequence>
<feature type="domain" description="Methyltransferase" evidence="1">
    <location>
        <begin position="39"/>
        <end position="131"/>
    </location>
</feature>
<dbReference type="RefSeq" id="WP_255391090.1">
    <property type="nucleotide sequence ID" value="NZ_CP101509.1"/>
</dbReference>
<protein>
    <submittedName>
        <fullName evidence="2">Class I SAM-dependent methyltransferase</fullName>
    </submittedName>
</protein>
<dbReference type="InterPro" id="IPR029063">
    <property type="entry name" value="SAM-dependent_MTases_sf"/>
</dbReference>
<dbReference type="Pfam" id="PF13649">
    <property type="entry name" value="Methyltransf_25"/>
    <property type="match status" value="1"/>
</dbReference>
<dbReference type="CDD" id="cd02440">
    <property type="entry name" value="AdoMet_MTases"/>
    <property type="match status" value="1"/>
</dbReference>